<gene>
    <name evidence="4" type="primary">mqnA</name>
    <name evidence="5" type="ORF">BBEV_1440</name>
</gene>
<dbReference type="SUPFAM" id="SSF53850">
    <property type="entry name" value="Periplasmic binding protein-like II"/>
    <property type="match status" value="1"/>
</dbReference>
<dbReference type="OrthoDB" id="9810112at2"/>
<reference evidence="5 6" key="1">
    <citation type="submission" date="2015-08" db="EMBL/GenBank/DDBJ databases">
        <title>The complete genome sequence of Bacillus beveridgei MLTeJB.</title>
        <authorList>
            <person name="Hanson T.E."/>
            <person name="Mesa C."/>
            <person name="Basesman S.M."/>
            <person name="Oremland R.S."/>
        </authorList>
    </citation>
    <scope>NUCLEOTIDE SEQUENCE [LARGE SCALE GENOMIC DNA]</scope>
    <source>
        <strain evidence="5 6">MLTeJB</strain>
    </source>
</reference>
<dbReference type="PANTHER" id="PTHR37690">
    <property type="entry name" value="CHORISMATE DEHYDRATASE"/>
    <property type="match status" value="1"/>
</dbReference>
<dbReference type="PANTHER" id="PTHR37690:SF1">
    <property type="entry name" value="CHORISMATE DEHYDRATASE"/>
    <property type="match status" value="1"/>
</dbReference>
<dbReference type="Pfam" id="PF02621">
    <property type="entry name" value="VitK2_biosynth"/>
    <property type="match status" value="1"/>
</dbReference>
<proteinExistence type="inferred from homology"/>
<evidence type="ECO:0000256" key="3">
    <source>
        <dbReference type="ARBA" id="ARBA00023239"/>
    </source>
</evidence>
<evidence type="ECO:0000256" key="2">
    <source>
        <dbReference type="ARBA" id="ARBA00022428"/>
    </source>
</evidence>
<dbReference type="EMBL" id="CP012502">
    <property type="protein sequence ID" value="AOM82803.1"/>
    <property type="molecule type" value="Genomic_DNA"/>
</dbReference>
<keyword evidence="3 4" id="KW-0456">Lyase</keyword>
<comment type="pathway">
    <text evidence="1 4">Quinol/quinone metabolism; menaquinone biosynthesis.</text>
</comment>
<sequence>MGIRIGEISYTNILPMFYYMDRDMLLEQGCSFIPAIPSELNSRMANGTIDVGGISSFSYGEHIHDYEILPDLSVSSPDAVGSIFLFSKKPIEQLSGEKIALTSSSATSVNLLKIILQEFYHQSVSYTVEEPDYLGMMERYSAALLIGDDAIMAKRHGNAHSFTYDLGEIWRKETGFPMTYAVFAVRKNIARREPDLLKEVMNQFQISKKRCQDDHYEEMIQFIQSKFNGSTQFWMSYFDGLNHDLTDTHVRGLLYYYRLAYQMGLLDHQVNRLEIWHPDSTRQSVSLGGSE</sequence>
<dbReference type="UniPathway" id="UPA00079"/>
<comment type="function">
    <text evidence="4">Catalyzes the dehydration of chorismate into 3-[(1-carboxyvinyl)oxy]benzoate, a step in the biosynthesis of menaquinone (MK, vitamin K2).</text>
</comment>
<protein>
    <recommendedName>
        <fullName evidence="4">Chorismate dehydratase</fullName>
        <ecNumber evidence="4">4.2.1.151</ecNumber>
    </recommendedName>
    <alternativeName>
        <fullName evidence="4">Menaquinone biosynthetic enzyme MqnA</fullName>
    </alternativeName>
</protein>
<evidence type="ECO:0000256" key="4">
    <source>
        <dbReference type="HAMAP-Rule" id="MF_00995"/>
    </source>
</evidence>
<dbReference type="EC" id="4.2.1.151" evidence="4"/>
<dbReference type="GO" id="GO:0009234">
    <property type="term" value="P:menaquinone biosynthetic process"/>
    <property type="evidence" value="ECO:0007669"/>
    <property type="project" value="UniProtKB-UniRule"/>
</dbReference>
<dbReference type="InterPro" id="IPR030868">
    <property type="entry name" value="MqnA"/>
</dbReference>
<accession>A0A1D7QUW2</accession>
<evidence type="ECO:0000313" key="6">
    <source>
        <dbReference type="Proteomes" id="UP000094463"/>
    </source>
</evidence>
<dbReference type="InterPro" id="IPR003773">
    <property type="entry name" value="Menaquinone_biosynth"/>
</dbReference>
<keyword evidence="6" id="KW-1185">Reference proteome</keyword>
<dbReference type="Proteomes" id="UP000094463">
    <property type="component" value="Chromosome"/>
</dbReference>
<dbReference type="KEGG" id="bbev:BBEV_1440"/>
<evidence type="ECO:0000313" key="5">
    <source>
        <dbReference type="EMBL" id="AOM82803.1"/>
    </source>
</evidence>
<dbReference type="HAMAP" id="MF_00995">
    <property type="entry name" value="MqnA"/>
    <property type="match status" value="1"/>
</dbReference>
<organism evidence="5 6">
    <name type="scientific">Salisediminibacterium beveridgei</name>
    <dbReference type="NCBI Taxonomy" id="632773"/>
    <lineage>
        <taxon>Bacteria</taxon>
        <taxon>Bacillati</taxon>
        <taxon>Bacillota</taxon>
        <taxon>Bacilli</taxon>
        <taxon>Bacillales</taxon>
        <taxon>Bacillaceae</taxon>
        <taxon>Salisediminibacterium</taxon>
    </lineage>
</organism>
<comment type="catalytic activity">
    <reaction evidence="4">
        <text>chorismate = 3-[(1-carboxyvinyl)-oxy]benzoate + H2O</text>
        <dbReference type="Rhea" id="RHEA:40051"/>
        <dbReference type="ChEBI" id="CHEBI:15377"/>
        <dbReference type="ChEBI" id="CHEBI:29748"/>
        <dbReference type="ChEBI" id="CHEBI:76981"/>
        <dbReference type="EC" id="4.2.1.151"/>
    </reaction>
</comment>
<dbReference type="CDD" id="cd13634">
    <property type="entry name" value="PBP2_Sco4506"/>
    <property type="match status" value="1"/>
</dbReference>
<keyword evidence="2 4" id="KW-0474">Menaquinone biosynthesis</keyword>
<evidence type="ECO:0000256" key="1">
    <source>
        <dbReference type="ARBA" id="ARBA00004863"/>
    </source>
</evidence>
<dbReference type="GO" id="GO:0016836">
    <property type="term" value="F:hydro-lyase activity"/>
    <property type="evidence" value="ECO:0007669"/>
    <property type="project" value="UniProtKB-UniRule"/>
</dbReference>
<dbReference type="RefSeq" id="WP_069364848.1">
    <property type="nucleotide sequence ID" value="NZ_CP012502.1"/>
</dbReference>
<dbReference type="PATRIC" id="fig|632773.3.peg.1516"/>
<name>A0A1D7QUW2_9BACI</name>
<dbReference type="STRING" id="632773.BBEV_1440"/>
<dbReference type="AlphaFoldDB" id="A0A1D7QUW2"/>
<dbReference type="Gene3D" id="3.40.190.10">
    <property type="entry name" value="Periplasmic binding protein-like II"/>
    <property type="match status" value="2"/>
</dbReference>
<comment type="similarity">
    <text evidence="4">Belongs to the MqnA/MqnD family. MqnA subfamily.</text>
</comment>